<dbReference type="NCBIfam" id="TIGR00016">
    <property type="entry name" value="ackA"/>
    <property type="match status" value="1"/>
</dbReference>
<dbReference type="PANTHER" id="PTHR21060:SF15">
    <property type="entry name" value="ACETATE KINASE-RELATED"/>
    <property type="match status" value="1"/>
</dbReference>
<reference evidence="6 7" key="1">
    <citation type="journal article" date="2020" name="Genomics">
        <title>Complete, high-quality genomes from long-read metagenomic sequencing of two wolf lichen thalli reveals enigmatic genome architecture.</title>
        <authorList>
            <person name="McKenzie S.K."/>
            <person name="Walston R.F."/>
            <person name="Allen J.L."/>
        </authorList>
    </citation>
    <scope>NUCLEOTIDE SEQUENCE [LARGE SCALE GENOMIC DNA]</scope>
    <source>
        <strain evidence="6">WasteWater1</strain>
    </source>
</reference>
<keyword evidence="5" id="KW-0479">Metal-binding</keyword>
<dbReference type="UniPathway" id="UPA00340">
    <property type="reaction ID" value="UER00458"/>
</dbReference>
<dbReference type="PIRSF" id="PIRSF000722">
    <property type="entry name" value="Acetate_prop_kin"/>
    <property type="match status" value="1"/>
</dbReference>
<protein>
    <recommendedName>
        <fullName evidence="5">Probable acetate kinase</fullName>
        <ecNumber evidence="5">2.7.2.1</ecNumber>
    </recommendedName>
    <alternativeName>
        <fullName evidence="5">Acetokinase</fullName>
    </alternativeName>
</protein>
<dbReference type="GO" id="GO:0006085">
    <property type="term" value="P:acetyl-CoA biosynthetic process"/>
    <property type="evidence" value="ECO:0007669"/>
    <property type="project" value="UniProtKB-UniRule"/>
</dbReference>
<feature type="site" description="Transition state stabilizer" evidence="5">
    <location>
        <position position="186"/>
    </location>
</feature>
<comment type="cofactor">
    <cofactor evidence="5">
        <name>Mg(2+)</name>
        <dbReference type="ChEBI" id="CHEBI:18420"/>
    </cofactor>
</comment>
<keyword evidence="1 5" id="KW-0808">Transferase</keyword>
<dbReference type="Gene3D" id="3.30.420.40">
    <property type="match status" value="2"/>
</dbReference>
<dbReference type="PROSITE" id="PS01076">
    <property type="entry name" value="ACETATE_KINASE_2"/>
    <property type="match status" value="1"/>
</dbReference>
<dbReference type="InterPro" id="IPR023865">
    <property type="entry name" value="Aliphatic_acid_kinase_CS"/>
</dbReference>
<dbReference type="EMBL" id="JACCJB010000008">
    <property type="protein sequence ID" value="KAF6225193.1"/>
    <property type="molecule type" value="Genomic_DNA"/>
</dbReference>
<dbReference type="GO" id="GO:0000287">
    <property type="term" value="F:magnesium ion binding"/>
    <property type="evidence" value="ECO:0007669"/>
    <property type="project" value="UniProtKB-UniRule"/>
</dbReference>
<evidence type="ECO:0000256" key="3">
    <source>
        <dbReference type="ARBA" id="ARBA00022777"/>
    </source>
</evidence>
<evidence type="ECO:0000313" key="6">
    <source>
        <dbReference type="EMBL" id="KAF6225193.1"/>
    </source>
</evidence>
<organism evidence="6 7">
    <name type="scientific">Letharia lupina</name>
    <dbReference type="NCBI Taxonomy" id="560253"/>
    <lineage>
        <taxon>Eukaryota</taxon>
        <taxon>Fungi</taxon>
        <taxon>Dikarya</taxon>
        <taxon>Ascomycota</taxon>
        <taxon>Pezizomycotina</taxon>
        <taxon>Lecanoromycetes</taxon>
        <taxon>OSLEUM clade</taxon>
        <taxon>Lecanoromycetidae</taxon>
        <taxon>Lecanorales</taxon>
        <taxon>Lecanorineae</taxon>
        <taxon>Parmeliaceae</taxon>
        <taxon>Letharia</taxon>
    </lineage>
</organism>
<keyword evidence="2 5" id="KW-0547">Nucleotide-binding</keyword>
<evidence type="ECO:0000256" key="2">
    <source>
        <dbReference type="ARBA" id="ARBA00022741"/>
    </source>
</evidence>
<gene>
    <name evidence="6" type="ORF">HO133_010390</name>
</gene>
<dbReference type="HAMAP" id="MF_00020">
    <property type="entry name" value="Acetate_kinase"/>
    <property type="match status" value="1"/>
</dbReference>
<proteinExistence type="inferred from homology"/>
<keyword evidence="7" id="KW-1185">Reference proteome</keyword>
<feature type="binding site" evidence="5">
    <location>
        <begin position="214"/>
        <end position="218"/>
    </location>
    <ligand>
        <name>ATP</name>
        <dbReference type="ChEBI" id="CHEBI:30616"/>
    </ligand>
</feature>
<sequence>MAIILSINSGSSSVKVSIYKSAAQGHPPTQLADASISGLTAPPAQLTYERGSEEIKNQEVKGIRSNEDACEYILDHLVKDGGLSEIASRDDITHACHRVVHGGDYPAAHVIDEDTYHHLQDLTDLAPLHNASALAIVEACMKALPKAKNIAYFDSSFHSTMPKEIETYPIDPEIAKKNKLRKYGFHGISYAFITRSVAEFLKKPESETSIIALHLGSGASACAVKNGQSLDNSMGLTPLAGLPGATRSGDVDPSLIFHFTHDAGKPSPGSTKELHISTAEEILNKKSGWKALAGTTDFGTISSSSDPRCKLAFDILVDRILGFIGSYYVKLEGKVDALVFAGGIGEKAALLRKRILEKCRCLGFEVDDEKNDKAIEDVVQDIGKEARHRTLVCQTDEQFEMARQCAVGLQTK</sequence>
<feature type="active site" description="Proton donor/acceptor" evidence="5">
    <location>
        <position position="154"/>
    </location>
</feature>
<dbReference type="PROSITE" id="PS01075">
    <property type="entry name" value="ACETATE_KINASE_1"/>
    <property type="match status" value="1"/>
</dbReference>
<dbReference type="GO" id="GO:0006083">
    <property type="term" value="P:acetate metabolic process"/>
    <property type="evidence" value="ECO:0007669"/>
    <property type="project" value="TreeGrafter"/>
</dbReference>
<evidence type="ECO:0000256" key="1">
    <source>
        <dbReference type="ARBA" id="ARBA00022679"/>
    </source>
</evidence>
<keyword evidence="4 5" id="KW-0067">ATP-binding</keyword>
<feature type="binding site" evidence="5">
    <location>
        <position position="15"/>
    </location>
    <ligand>
        <name>ATP</name>
        <dbReference type="ChEBI" id="CHEBI:30616"/>
    </ligand>
</feature>
<dbReference type="RefSeq" id="XP_037154060.1">
    <property type="nucleotide sequence ID" value="XM_037301243.1"/>
</dbReference>
<dbReference type="GeneID" id="59338781"/>
<dbReference type="PRINTS" id="PR00471">
    <property type="entry name" value="ACETATEKNASE"/>
</dbReference>
<comment type="caution">
    <text evidence="5">Lacks conserved residue(s) required for the propagation of feature annotation.</text>
</comment>
<accession>A0A8H6CKG4</accession>
<dbReference type="SUPFAM" id="SSF53067">
    <property type="entry name" value="Actin-like ATPase domain"/>
    <property type="match status" value="2"/>
</dbReference>
<comment type="catalytic activity">
    <reaction evidence="5">
        <text>acetate + ATP = acetyl phosphate + ADP</text>
        <dbReference type="Rhea" id="RHEA:11352"/>
        <dbReference type="ChEBI" id="CHEBI:22191"/>
        <dbReference type="ChEBI" id="CHEBI:30089"/>
        <dbReference type="ChEBI" id="CHEBI:30616"/>
        <dbReference type="ChEBI" id="CHEBI:456216"/>
        <dbReference type="EC" id="2.7.2.1"/>
    </reaction>
</comment>
<feature type="binding site" evidence="5">
    <location>
        <position position="98"/>
    </location>
    <ligand>
        <name>substrate</name>
    </ligand>
</feature>
<keyword evidence="5" id="KW-0460">Magnesium</keyword>
<dbReference type="PANTHER" id="PTHR21060">
    <property type="entry name" value="ACETATE KINASE"/>
    <property type="match status" value="1"/>
</dbReference>
<evidence type="ECO:0000313" key="7">
    <source>
        <dbReference type="Proteomes" id="UP000593566"/>
    </source>
</evidence>
<dbReference type="Proteomes" id="UP000593566">
    <property type="component" value="Unassembled WGS sequence"/>
</dbReference>
<dbReference type="AlphaFoldDB" id="A0A8H6CKG4"/>
<dbReference type="EC" id="2.7.2.1" evidence="5"/>
<dbReference type="InterPro" id="IPR004372">
    <property type="entry name" value="Ac/propionate_kinase"/>
</dbReference>
<keyword evidence="3 5" id="KW-0418">Kinase</keyword>
<comment type="similarity">
    <text evidence="5">Belongs to the acetokinase family.</text>
</comment>
<dbReference type="InterPro" id="IPR043129">
    <property type="entry name" value="ATPase_NBD"/>
</dbReference>
<comment type="pathway">
    <text evidence="5">Metabolic intermediate biosynthesis; acetyl-CoA biosynthesis; acetyl-CoA from acetate: step 1/2.</text>
</comment>
<feature type="binding site" evidence="5">
    <location>
        <position position="397"/>
    </location>
    <ligand>
        <name>Mg(2+)</name>
        <dbReference type="ChEBI" id="CHEBI:18420"/>
    </ligand>
</feature>
<dbReference type="GO" id="GO:0008776">
    <property type="term" value="F:acetate kinase activity"/>
    <property type="evidence" value="ECO:0007669"/>
    <property type="project" value="UniProtKB-UniRule"/>
</dbReference>
<evidence type="ECO:0000256" key="4">
    <source>
        <dbReference type="ARBA" id="ARBA00022840"/>
    </source>
</evidence>
<feature type="site" description="Transition state stabilizer" evidence="5">
    <location>
        <position position="247"/>
    </location>
</feature>
<dbReference type="InterPro" id="IPR000890">
    <property type="entry name" value="Aliphatic_acid_kin_short-chain"/>
</dbReference>
<name>A0A8H6CKG4_9LECA</name>
<dbReference type="Pfam" id="PF00871">
    <property type="entry name" value="Acetate_kinase"/>
    <property type="match status" value="1"/>
</dbReference>
<comment type="caution">
    <text evidence="6">The sequence shown here is derived from an EMBL/GenBank/DDBJ whole genome shotgun (WGS) entry which is preliminary data.</text>
</comment>
<evidence type="ECO:0000256" key="5">
    <source>
        <dbReference type="HAMAP-Rule" id="MF_03131"/>
    </source>
</evidence>
<dbReference type="GO" id="GO:0005524">
    <property type="term" value="F:ATP binding"/>
    <property type="evidence" value="ECO:0007669"/>
    <property type="project" value="UniProtKB-KW"/>
</dbReference>
<feature type="binding site" evidence="5">
    <location>
        <position position="8"/>
    </location>
    <ligand>
        <name>Mg(2+)</name>
        <dbReference type="ChEBI" id="CHEBI:18420"/>
    </ligand>
</feature>